<dbReference type="HOGENOM" id="CLU_3100897_0_0_3"/>
<evidence type="ECO:0000313" key="1">
    <source>
        <dbReference type="EMBL" id="BAG04730.1"/>
    </source>
</evidence>
<keyword evidence="2" id="KW-1185">Reference proteome</keyword>
<organism evidence="1 2">
    <name type="scientific">Microcystis aeruginosa (strain NIES-843 / IAM M-2473)</name>
    <dbReference type="NCBI Taxonomy" id="449447"/>
    <lineage>
        <taxon>Bacteria</taxon>
        <taxon>Bacillati</taxon>
        <taxon>Cyanobacteriota</taxon>
        <taxon>Cyanophyceae</taxon>
        <taxon>Oscillatoriophycideae</taxon>
        <taxon>Chroococcales</taxon>
        <taxon>Microcystaceae</taxon>
        <taxon>Microcystis</taxon>
    </lineage>
</organism>
<protein>
    <submittedName>
        <fullName evidence="1">Uncharacterized protein</fullName>
    </submittedName>
</protein>
<name>B0JVY7_MICAN</name>
<sequence length="51" mass="5885">MKKHRKLSIKIIGLPIIKLLKIMLKKLSKLDAADGKLRMKEITFLKITVII</sequence>
<dbReference type="PaxDb" id="449447-MAE_49080"/>
<proteinExistence type="predicted"/>
<dbReference type="EnsemblBacteria" id="BAG04730">
    <property type="protein sequence ID" value="BAG04730"/>
    <property type="gene ID" value="MAE_49080"/>
</dbReference>
<dbReference type="KEGG" id="mar:MAE_49080"/>
<accession>B0JVY7</accession>
<dbReference type="STRING" id="449447.MAE_49080"/>
<evidence type="ECO:0000313" key="2">
    <source>
        <dbReference type="Proteomes" id="UP000001510"/>
    </source>
</evidence>
<reference evidence="1 2" key="1">
    <citation type="journal article" date="2007" name="DNA Res.">
        <title>Complete genomic structure of the bloom-forming toxic cyanobacterium Microcystis aeruginosa NIES-843.</title>
        <authorList>
            <person name="Kaneko T."/>
            <person name="Nakajima N."/>
            <person name="Okamoto S."/>
            <person name="Suzuki I."/>
            <person name="Tanabe Y."/>
            <person name="Tamaoki M."/>
            <person name="Nakamura Y."/>
            <person name="Kasai F."/>
            <person name="Watanabe A."/>
            <person name="Kawashima K."/>
            <person name="Kishida Y."/>
            <person name="Ono A."/>
            <person name="Shimizu Y."/>
            <person name="Takahashi C."/>
            <person name="Minami C."/>
            <person name="Fujishiro T."/>
            <person name="Kohara M."/>
            <person name="Katoh M."/>
            <person name="Nakazaki N."/>
            <person name="Nakayama S."/>
            <person name="Yamada M."/>
            <person name="Tabata S."/>
            <person name="Watanabe M.M."/>
        </authorList>
    </citation>
    <scope>NUCLEOTIDE SEQUENCE [LARGE SCALE GENOMIC DNA]</scope>
    <source>
        <strain evidence="2">NIES-843 / IAM M-247</strain>
    </source>
</reference>
<gene>
    <name evidence="1" type="ordered locus">MAE_49080</name>
</gene>
<dbReference type="EMBL" id="AP009552">
    <property type="protein sequence ID" value="BAG04730.1"/>
    <property type="molecule type" value="Genomic_DNA"/>
</dbReference>
<dbReference type="Proteomes" id="UP000001510">
    <property type="component" value="Chromosome"/>
</dbReference>
<dbReference type="AlphaFoldDB" id="B0JVY7"/>